<dbReference type="Gene3D" id="1.20.1270.60">
    <property type="entry name" value="Arfaptin homology (AH) domain/BAR domain"/>
    <property type="match status" value="1"/>
</dbReference>
<evidence type="ECO:0000313" key="2">
    <source>
        <dbReference type="EMBL" id="KAK7493807.1"/>
    </source>
</evidence>
<dbReference type="InterPro" id="IPR013606">
    <property type="entry name" value="I-BAR_dom"/>
</dbReference>
<name>A0ABD0L399_9CAEN</name>
<organism evidence="2 3">
    <name type="scientific">Batillaria attramentaria</name>
    <dbReference type="NCBI Taxonomy" id="370345"/>
    <lineage>
        <taxon>Eukaryota</taxon>
        <taxon>Metazoa</taxon>
        <taxon>Spiralia</taxon>
        <taxon>Lophotrochozoa</taxon>
        <taxon>Mollusca</taxon>
        <taxon>Gastropoda</taxon>
        <taxon>Caenogastropoda</taxon>
        <taxon>Sorbeoconcha</taxon>
        <taxon>Cerithioidea</taxon>
        <taxon>Batillariidae</taxon>
        <taxon>Batillaria</taxon>
    </lineage>
</organism>
<proteinExistence type="predicted"/>
<feature type="domain" description="IMD" evidence="1">
    <location>
        <begin position="1"/>
        <end position="73"/>
    </location>
</feature>
<dbReference type="Proteomes" id="UP001519460">
    <property type="component" value="Unassembled WGS sequence"/>
</dbReference>
<dbReference type="SUPFAM" id="SSF103657">
    <property type="entry name" value="BAR/IMD domain-like"/>
    <property type="match status" value="1"/>
</dbReference>
<evidence type="ECO:0000313" key="3">
    <source>
        <dbReference type="Proteomes" id="UP001519460"/>
    </source>
</evidence>
<dbReference type="PROSITE" id="PS51338">
    <property type="entry name" value="IMD"/>
    <property type="match status" value="1"/>
</dbReference>
<protein>
    <recommendedName>
        <fullName evidence="1">IMD domain-containing protein</fullName>
    </recommendedName>
</protein>
<comment type="caution">
    <text evidence="2">The sequence shown here is derived from an EMBL/GenBank/DDBJ whole genome shotgun (WGS) entry which is preliminary data.</text>
</comment>
<sequence length="146" mass="15835">MENAERDCGILGNLFQTIINDLRCSSPVWEDFIYKATKLHQCLKTTLGAISAFLEAFQKVADMATNSKVAAGGNKIHAVWFVWDTTTQHRVLEGGLSVGTGKPGQMTHAHLSCFLFSLLPRDSVGTVDPVWALLGSGNMPVESNPS</sequence>
<reference evidence="2 3" key="1">
    <citation type="journal article" date="2023" name="Sci. Data">
        <title>Genome assembly of the Korean intertidal mud-creeper Batillaria attramentaria.</title>
        <authorList>
            <person name="Patra A.K."/>
            <person name="Ho P.T."/>
            <person name="Jun S."/>
            <person name="Lee S.J."/>
            <person name="Kim Y."/>
            <person name="Won Y.J."/>
        </authorList>
    </citation>
    <scope>NUCLEOTIDE SEQUENCE [LARGE SCALE GENOMIC DNA]</scope>
    <source>
        <strain evidence="2">Wonlab-2016</strain>
    </source>
</reference>
<dbReference type="AlphaFoldDB" id="A0ABD0L399"/>
<dbReference type="PANTHER" id="PTHR15708:SF4">
    <property type="entry name" value="FI21477P1-RELATED"/>
    <property type="match status" value="1"/>
</dbReference>
<accession>A0ABD0L399</accession>
<dbReference type="PANTHER" id="PTHR15708">
    <property type="entry name" value="ACTIN BUNDLING/MISSING IN METASTASIS-RELATED"/>
    <property type="match status" value="1"/>
</dbReference>
<dbReference type="Pfam" id="PF08397">
    <property type="entry name" value="IMD"/>
    <property type="match status" value="1"/>
</dbReference>
<dbReference type="InterPro" id="IPR027267">
    <property type="entry name" value="AH/BAR_dom_sf"/>
</dbReference>
<keyword evidence="3" id="KW-1185">Reference proteome</keyword>
<evidence type="ECO:0000259" key="1">
    <source>
        <dbReference type="PROSITE" id="PS51338"/>
    </source>
</evidence>
<dbReference type="InterPro" id="IPR030127">
    <property type="entry name" value="MTSS1/MTSS2"/>
</dbReference>
<dbReference type="EMBL" id="JACVVK020000089">
    <property type="protein sequence ID" value="KAK7493807.1"/>
    <property type="molecule type" value="Genomic_DNA"/>
</dbReference>
<gene>
    <name evidence="2" type="ORF">BaRGS_00014948</name>
</gene>